<dbReference type="GO" id="GO:0020037">
    <property type="term" value="F:heme binding"/>
    <property type="evidence" value="ECO:0007669"/>
    <property type="project" value="TreeGrafter"/>
</dbReference>
<evidence type="ECO:0000256" key="8">
    <source>
        <dbReference type="ARBA" id="ARBA00022982"/>
    </source>
</evidence>
<dbReference type="GO" id="GO:0005886">
    <property type="term" value="C:plasma membrane"/>
    <property type="evidence" value="ECO:0007669"/>
    <property type="project" value="UniProtKB-SubCell"/>
</dbReference>
<reference evidence="16" key="1">
    <citation type="journal article" date="2016" name="Genome Announc.">
        <title>Revised genome sequence of the purple photosynthetic bacterium Blastochloris viridis.</title>
        <authorList>
            <person name="Liu L.N."/>
            <person name="Faulkner M."/>
            <person name="Liu X."/>
            <person name="Huang F."/>
            <person name="Darby A.C."/>
            <person name="Hall N."/>
        </authorList>
    </citation>
    <scope>NUCLEOTIDE SEQUENCE [LARGE SCALE GENOMIC DNA]</scope>
    <source>
        <strain evidence="16">ATCC 19567 / DSM 133 / F</strain>
    </source>
</reference>
<evidence type="ECO:0000259" key="14">
    <source>
        <dbReference type="Pfam" id="PF01292"/>
    </source>
</evidence>
<accession>A0A0P0IEB3</accession>
<feature type="transmembrane region" description="Helical" evidence="13">
    <location>
        <begin position="119"/>
        <end position="139"/>
    </location>
</feature>
<protein>
    <recommendedName>
        <fullName evidence="14">Cytochrome b561 bacterial/Ni-hydrogenase domain-containing protein</fullName>
    </recommendedName>
</protein>
<comment type="subcellular location">
    <subcellularLocation>
        <location evidence="2">Cell membrane</location>
        <topology evidence="2">Multi-pass membrane protein</topology>
    </subcellularLocation>
</comment>
<dbReference type="SUPFAM" id="SSF81342">
    <property type="entry name" value="Transmembrane di-heme cytochromes"/>
    <property type="match status" value="1"/>
</dbReference>
<proteinExistence type="inferred from homology"/>
<keyword evidence="7" id="KW-0479">Metal-binding</keyword>
<evidence type="ECO:0000256" key="5">
    <source>
        <dbReference type="ARBA" id="ARBA00022617"/>
    </source>
</evidence>
<dbReference type="GO" id="GO:0022904">
    <property type="term" value="P:respiratory electron transport chain"/>
    <property type="evidence" value="ECO:0007669"/>
    <property type="project" value="InterPro"/>
</dbReference>
<keyword evidence="9 13" id="KW-1133">Transmembrane helix</keyword>
<keyword evidence="8" id="KW-0249">Electron transport</keyword>
<dbReference type="RefSeq" id="WP_055037178.1">
    <property type="nucleotide sequence ID" value="NZ_CP012946.1"/>
</dbReference>
<dbReference type="Pfam" id="PF01292">
    <property type="entry name" value="Ni_hydr_CYTB"/>
    <property type="match status" value="1"/>
</dbReference>
<evidence type="ECO:0000256" key="10">
    <source>
        <dbReference type="ARBA" id="ARBA00023004"/>
    </source>
</evidence>
<keyword evidence="11 13" id="KW-0472">Membrane</keyword>
<comment type="similarity">
    <text evidence="12">Belongs to the cytochrome b561 family.</text>
</comment>
<dbReference type="GO" id="GO:0046872">
    <property type="term" value="F:metal ion binding"/>
    <property type="evidence" value="ECO:0007669"/>
    <property type="project" value="UniProtKB-KW"/>
</dbReference>
<dbReference type="PATRIC" id="fig|1079.6.peg.1653"/>
<keyword evidence="10" id="KW-0408">Iron</keyword>
<keyword evidence="4" id="KW-1003">Cell membrane</keyword>
<evidence type="ECO:0000256" key="4">
    <source>
        <dbReference type="ARBA" id="ARBA00022475"/>
    </source>
</evidence>
<comment type="cofactor">
    <cofactor evidence="1">
        <name>heme b</name>
        <dbReference type="ChEBI" id="CHEBI:60344"/>
    </cofactor>
</comment>
<sequence length="205" mass="21711">MTTLSSADKGSAGYGGPAILLHWIIFLLVVGLFTSAQIAEGVGDQIKQLQALASDPAVAEQIKGLMADRGNLMGVHKAIGVVVFGLVVLRLVARLAIGVPEPVSGSPILGLLAKAAHGLLYVLLIVMPASGFLMSMYAGRGVDLLGIPPLLEKNIELAKQFGAIHGLTMNVILLVVLFHAAAALWHHYVQKDETLGRMVPWLRRA</sequence>
<dbReference type="InterPro" id="IPR052168">
    <property type="entry name" value="Cytochrome_b561_oxidase"/>
</dbReference>
<dbReference type="Proteomes" id="UP000065734">
    <property type="component" value="Chromosome I"/>
</dbReference>
<gene>
    <name evidence="15" type="primary">yodB</name>
    <name evidence="15" type="ORF">BVIRIDIS_10410</name>
</gene>
<dbReference type="OrthoDB" id="7280471at2"/>
<feature type="transmembrane region" description="Helical" evidence="13">
    <location>
        <begin position="20"/>
        <end position="39"/>
    </location>
</feature>
<keyword evidence="3" id="KW-0813">Transport</keyword>
<dbReference type="PANTHER" id="PTHR30529:SF7">
    <property type="entry name" value="CYTOCHROME B561 BACTERIAL_NI-HYDROGENASE DOMAIN-CONTAINING PROTEIN"/>
    <property type="match status" value="1"/>
</dbReference>
<evidence type="ECO:0000256" key="12">
    <source>
        <dbReference type="ARBA" id="ARBA00037975"/>
    </source>
</evidence>
<dbReference type="PANTHER" id="PTHR30529">
    <property type="entry name" value="CYTOCHROME B561"/>
    <property type="match status" value="1"/>
</dbReference>
<evidence type="ECO:0000256" key="9">
    <source>
        <dbReference type="ARBA" id="ARBA00022989"/>
    </source>
</evidence>
<feature type="transmembrane region" description="Helical" evidence="13">
    <location>
        <begin position="78"/>
        <end position="99"/>
    </location>
</feature>
<evidence type="ECO:0000256" key="11">
    <source>
        <dbReference type="ARBA" id="ARBA00023136"/>
    </source>
</evidence>
<dbReference type="InterPro" id="IPR016174">
    <property type="entry name" value="Di-haem_cyt_TM"/>
</dbReference>
<dbReference type="STRING" id="1079.BVIR_1596"/>
<evidence type="ECO:0000256" key="3">
    <source>
        <dbReference type="ARBA" id="ARBA00022448"/>
    </source>
</evidence>
<evidence type="ECO:0000256" key="6">
    <source>
        <dbReference type="ARBA" id="ARBA00022692"/>
    </source>
</evidence>
<feature type="transmembrane region" description="Helical" evidence="13">
    <location>
        <begin position="160"/>
        <end position="185"/>
    </location>
</feature>
<dbReference type="InterPro" id="IPR011577">
    <property type="entry name" value="Cyt_b561_bac/Ni-Hgenase"/>
</dbReference>
<evidence type="ECO:0000256" key="2">
    <source>
        <dbReference type="ARBA" id="ARBA00004651"/>
    </source>
</evidence>
<feature type="domain" description="Cytochrome b561 bacterial/Ni-hydrogenase" evidence="14">
    <location>
        <begin position="14"/>
        <end position="200"/>
    </location>
</feature>
<keyword evidence="16" id="KW-1185">Reference proteome</keyword>
<organism evidence="15 16">
    <name type="scientific">Blastochloris viridis</name>
    <name type="common">Rhodopseudomonas viridis</name>
    <dbReference type="NCBI Taxonomy" id="1079"/>
    <lineage>
        <taxon>Bacteria</taxon>
        <taxon>Pseudomonadati</taxon>
        <taxon>Pseudomonadota</taxon>
        <taxon>Alphaproteobacteria</taxon>
        <taxon>Hyphomicrobiales</taxon>
        <taxon>Blastochloridaceae</taxon>
        <taxon>Blastochloris</taxon>
    </lineage>
</organism>
<dbReference type="AlphaFoldDB" id="A0A0P0IEB3"/>
<name>A0A0P0IEB3_BLAVI</name>
<dbReference type="Gene3D" id="1.20.950.20">
    <property type="entry name" value="Transmembrane di-heme cytochromes, Chain C"/>
    <property type="match status" value="1"/>
</dbReference>
<dbReference type="GO" id="GO:0009055">
    <property type="term" value="F:electron transfer activity"/>
    <property type="evidence" value="ECO:0007669"/>
    <property type="project" value="InterPro"/>
</dbReference>
<dbReference type="EMBL" id="LN907867">
    <property type="protein sequence ID" value="CUU42040.1"/>
    <property type="molecule type" value="Genomic_DNA"/>
</dbReference>
<keyword evidence="5" id="KW-0349">Heme</keyword>
<evidence type="ECO:0000313" key="15">
    <source>
        <dbReference type="EMBL" id="CUU42040.1"/>
    </source>
</evidence>
<evidence type="ECO:0000256" key="7">
    <source>
        <dbReference type="ARBA" id="ARBA00022723"/>
    </source>
</evidence>
<evidence type="ECO:0000256" key="13">
    <source>
        <dbReference type="SAM" id="Phobius"/>
    </source>
</evidence>
<keyword evidence="6 13" id="KW-0812">Transmembrane</keyword>
<evidence type="ECO:0000256" key="1">
    <source>
        <dbReference type="ARBA" id="ARBA00001970"/>
    </source>
</evidence>
<dbReference type="KEGG" id="bvr:BVIR_1596"/>
<evidence type="ECO:0000313" key="16">
    <source>
        <dbReference type="Proteomes" id="UP000065734"/>
    </source>
</evidence>